<dbReference type="Proteomes" id="UP000054988">
    <property type="component" value="Unassembled WGS sequence"/>
</dbReference>
<comment type="caution">
    <text evidence="3">The sequence shown here is derived from an EMBL/GenBank/DDBJ whole genome shotgun (WGS) entry which is preliminary data.</text>
</comment>
<protein>
    <submittedName>
        <fullName evidence="3">Putative phosphoglycerate mutase-like protein</fullName>
    </submittedName>
</protein>
<gene>
    <name evidence="3" type="ORF">WG66_18386</name>
</gene>
<keyword evidence="2" id="KW-0732">Signal</keyword>
<dbReference type="PANTHER" id="PTHR11567:SF195">
    <property type="entry name" value="ACID PHOSPHATASE, PUTATIVE (AFU_ORTHOLOGUE AFUA_3G14570)-RELATED"/>
    <property type="match status" value="1"/>
</dbReference>
<name>A0A0W0EXY4_MONRR</name>
<dbReference type="SUPFAM" id="SSF53254">
    <property type="entry name" value="Phosphoglycerate mutase-like"/>
    <property type="match status" value="1"/>
</dbReference>
<dbReference type="GO" id="GO:0016791">
    <property type="term" value="F:phosphatase activity"/>
    <property type="evidence" value="ECO:0007669"/>
    <property type="project" value="TreeGrafter"/>
</dbReference>
<dbReference type="InterPro" id="IPR029033">
    <property type="entry name" value="His_PPase_superfam"/>
</dbReference>
<comment type="similarity">
    <text evidence="1">Belongs to the histidine acid phosphatase family.</text>
</comment>
<dbReference type="Pfam" id="PF00328">
    <property type="entry name" value="His_Phos_2"/>
    <property type="match status" value="1"/>
</dbReference>
<evidence type="ECO:0000256" key="1">
    <source>
        <dbReference type="ARBA" id="ARBA00005375"/>
    </source>
</evidence>
<dbReference type="AlphaFoldDB" id="A0A0W0EXY4"/>
<dbReference type="InterPro" id="IPR000560">
    <property type="entry name" value="His_Pase_clade-2"/>
</dbReference>
<reference evidence="3 4" key="1">
    <citation type="submission" date="2015-12" db="EMBL/GenBank/DDBJ databases">
        <title>Draft genome sequence of Moniliophthora roreri, the causal agent of frosty pod rot of cacao.</title>
        <authorList>
            <person name="Aime M.C."/>
            <person name="Diaz-Valderrama J.R."/>
            <person name="Kijpornyongpan T."/>
            <person name="Phillips-Mora W."/>
        </authorList>
    </citation>
    <scope>NUCLEOTIDE SEQUENCE [LARGE SCALE GENOMIC DNA]</scope>
    <source>
        <strain evidence="3 4">MCA 2952</strain>
    </source>
</reference>
<organism evidence="3 4">
    <name type="scientific">Moniliophthora roreri</name>
    <name type="common">Frosty pod rot fungus</name>
    <name type="synonym">Monilia roreri</name>
    <dbReference type="NCBI Taxonomy" id="221103"/>
    <lineage>
        <taxon>Eukaryota</taxon>
        <taxon>Fungi</taxon>
        <taxon>Dikarya</taxon>
        <taxon>Basidiomycota</taxon>
        <taxon>Agaricomycotina</taxon>
        <taxon>Agaricomycetes</taxon>
        <taxon>Agaricomycetidae</taxon>
        <taxon>Agaricales</taxon>
        <taxon>Marasmiineae</taxon>
        <taxon>Marasmiaceae</taxon>
        <taxon>Moniliophthora</taxon>
    </lineage>
</organism>
<dbReference type="PANTHER" id="PTHR11567">
    <property type="entry name" value="ACID PHOSPHATASE-RELATED"/>
    <property type="match status" value="1"/>
</dbReference>
<feature type="chain" id="PRO_5006901168" evidence="2">
    <location>
        <begin position="20"/>
        <end position="477"/>
    </location>
</feature>
<dbReference type="InterPro" id="IPR050645">
    <property type="entry name" value="Histidine_acid_phosphatase"/>
</dbReference>
<proteinExistence type="inferred from homology"/>
<dbReference type="EMBL" id="LATX01002457">
    <property type="protein sequence ID" value="KTB28942.1"/>
    <property type="molecule type" value="Genomic_DNA"/>
</dbReference>
<evidence type="ECO:0000256" key="2">
    <source>
        <dbReference type="SAM" id="SignalP"/>
    </source>
</evidence>
<dbReference type="Gene3D" id="3.40.50.1240">
    <property type="entry name" value="Phosphoglycerate mutase-like"/>
    <property type="match status" value="1"/>
</dbReference>
<feature type="signal peptide" evidence="2">
    <location>
        <begin position="1"/>
        <end position="19"/>
    </location>
</feature>
<evidence type="ECO:0000313" key="4">
    <source>
        <dbReference type="Proteomes" id="UP000054988"/>
    </source>
</evidence>
<dbReference type="eggNOG" id="ENOG502RA4W">
    <property type="taxonomic scope" value="Eukaryota"/>
</dbReference>
<sequence length="477" mass="51932">MISLAGVAVLCSAVSLAASSPVHYPPSASDINNLASVINGTGAPGIFNSSATPDDIYGIYNWCNMPHVRKREYKRPSKEFTLEYVEVIQRHHKRTPYASNTFFKEDIPWDCTNAGQIHGGKGPSGLSASVVQIQWNSFRDQSNPWSKSVGPGFVGSNCIFPQLTPEALEDSHVHGSDLREVYAPLLGLKDHFDPSVATIRVTNNVITSQVAAGLGKGLFPNTSKDKPVQVIIQPTGIDSLEPQYRCSKADAIRSAYTGSNANWTAHLDAGSALYDKLDSVSGIARDDSAGWHTSFDHYYDNLSAKQCHSKPLPCSVNDTSLCVTQEEANTVYRLGNYEYSYYFRDAPDSTVYSALHFGAWFGELKGRLQDKVDGKSGVKYYHNIGHDGSMASLMGFLQIDKMVWPGMGSEVVFELYNKQDAGYFLRVLWGGQPMVTSTPLGLSSVTLGGGTQLVRQYVDIDSMTGSPADLFAACNAS</sequence>
<accession>A0A0W0EXY4</accession>
<evidence type="ECO:0000313" key="3">
    <source>
        <dbReference type="EMBL" id="KTB28942.1"/>
    </source>
</evidence>